<evidence type="ECO:0000256" key="4">
    <source>
        <dbReference type="ARBA" id="ARBA00022898"/>
    </source>
</evidence>
<dbReference type="InterPro" id="IPR015421">
    <property type="entry name" value="PyrdxlP-dep_Trfase_major"/>
</dbReference>
<dbReference type="EC" id="2.6.1.11" evidence="5"/>
<evidence type="ECO:0000256" key="5">
    <source>
        <dbReference type="HAMAP-Rule" id="MF_01107"/>
    </source>
</evidence>
<proteinExistence type="inferred from homology"/>
<keyword evidence="4 5" id="KW-0663">Pyridoxal phosphate</keyword>
<dbReference type="FunFam" id="3.40.640.10:FF:000004">
    <property type="entry name" value="Acetylornithine aminotransferase"/>
    <property type="match status" value="1"/>
</dbReference>
<dbReference type="PANTHER" id="PTHR11986:SF79">
    <property type="entry name" value="ACETYLORNITHINE AMINOTRANSFERASE, MITOCHONDRIAL"/>
    <property type="match status" value="1"/>
</dbReference>
<protein>
    <recommendedName>
        <fullName evidence="5">Acetylornithine aminotransferase</fullName>
        <shortName evidence="5">ACOAT</shortName>
        <ecNumber evidence="5">2.6.1.11</ecNumber>
    </recommendedName>
</protein>
<feature type="modified residue" description="N6-(pyridoxal phosphate)lysine" evidence="5">
    <location>
        <position position="243"/>
    </location>
</feature>
<comment type="pathway">
    <text evidence="5">Amino-acid biosynthesis; L-arginine biosynthesis; N(2)-acetyl-L-ornithine from L-glutamate: step 4/4.</text>
</comment>
<dbReference type="UniPathway" id="UPA00068">
    <property type="reaction ID" value="UER00109"/>
</dbReference>
<keyword evidence="5" id="KW-0963">Cytoplasm</keyword>
<dbReference type="Pfam" id="PF00202">
    <property type="entry name" value="Aminotran_3"/>
    <property type="match status" value="1"/>
</dbReference>
<feature type="binding site" evidence="5">
    <location>
        <position position="272"/>
    </location>
    <ligand>
        <name>pyridoxal 5'-phosphate</name>
        <dbReference type="ChEBI" id="CHEBI:597326"/>
    </ligand>
</feature>
<dbReference type="PANTHER" id="PTHR11986">
    <property type="entry name" value="AMINOTRANSFERASE CLASS III"/>
    <property type="match status" value="1"/>
</dbReference>
<comment type="cofactor">
    <cofactor evidence="5">
        <name>pyridoxal 5'-phosphate</name>
        <dbReference type="ChEBI" id="CHEBI:597326"/>
    </cofactor>
    <text evidence="5">Binds 1 pyridoxal phosphate per subunit.</text>
</comment>
<feature type="binding site" evidence="5">
    <location>
        <begin position="214"/>
        <end position="217"/>
    </location>
    <ligand>
        <name>pyridoxal 5'-phosphate</name>
        <dbReference type="ChEBI" id="CHEBI:597326"/>
    </ligand>
</feature>
<evidence type="ECO:0000313" key="7">
    <source>
        <dbReference type="Proteomes" id="UP000227088"/>
    </source>
</evidence>
<keyword evidence="3 5" id="KW-0808">Transferase</keyword>
<evidence type="ECO:0000256" key="3">
    <source>
        <dbReference type="ARBA" id="ARBA00022679"/>
    </source>
</evidence>
<evidence type="ECO:0000256" key="2">
    <source>
        <dbReference type="ARBA" id="ARBA00022605"/>
    </source>
</evidence>
<dbReference type="InterPro" id="IPR015424">
    <property type="entry name" value="PyrdxlP-dep_Trfase"/>
</dbReference>
<dbReference type="Gene3D" id="3.40.640.10">
    <property type="entry name" value="Type I PLP-dependent aspartate aminotransferase-like (Major domain)"/>
    <property type="match status" value="1"/>
</dbReference>
<feature type="binding site" evidence="5">
    <location>
        <position position="130"/>
    </location>
    <ligand>
        <name>N(2)-acetyl-L-ornithine</name>
        <dbReference type="ChEBI" id="CHEBI:57805"/>
    </ligand>
</feature>
<dbReference type="SUPFAM" id="SSF53383">
    <property type="entry name" value="PLP-dependent transferases"/>
    <property type="match status" value="1"/>
</dbReference>
<dbReference type="GO" id="GO:0005737">
    <property type="term" value="C:cytoplasm"/>
    <property type="evidence" value="ECO:0007669"/>
    <property type="project" value="UniProtKB-SubCell"/>
</dbReference>
<feature type="binding site" evidence="5">
    <location>
        <begin position="95"/>
        <end position="96"/>
    </location>
    <ligand>
        <name>pyridoxal 5'-phosphate</name>
        <dbReference type="ChEBI" id="CHEBI:597326"/>
    </ligand>
</feature>
<evidence type="ECO:0000313" key="6">
    <source>
        <dbReference type="EMBL" id="OUS41454.1"/>
    </source>
</evidence>
<dbReference type="NCBIfam" id="NF002325">
    <property type="entry name" value="PRK01278.1"/>
    <property type="match status" value="1"/>
</dbReference>
<comment type="subunit">
    <text evidence="5">Homodimer.</text>
</comment>
<dbReference type="Gene3D" id="3.90.1150.10">
    <property type="entry name" value="Aspartate Aminotransferase, domain 1"/>
    <property type="match status" value="1"/>
</dbReference>
<reference evidence="7" key="1">
    <citation type="journal article" date="2017" name="Proc. Natl. Acad. Sci. U.S.A.">
        <title>Simulation of Deepwater Horizon oil plume reveals substrate specialization within a complex community of hydrocarbon degraders.</title>
        <authorList>
            <person name="Hu P."/>
            <person name="Dubinsky E.A."/>
            <person name="Probst A.J."/>
            <person name="Wang J."/>
            <person name="Sieber C.M.K."/>
            <person name="Tom L.M."/>
            <person name="Gardinali P."/>
            <person name="Banfield J.F."/>
            <person name="Atlas R.M."/>
            <person name="Andersen G.L."/>
        </authorList>
    </citation>
    <scope>NUCLEOTIDE SEQUENCE [LARGE SCALE GENOMIC DNA]</scope>
</reference>
<comment type="similarity">
    <text evidence="5">Belongs to the class-III pyridoxal-phosphate-dependent aminotransferase family. ArgD subfamily.</text>
</comment>
<dbReference type="InterPro" id="IPR005814">
    <property type="entry name" value="Aminotrans_3"/>
</dbReference>
<dbReference type="InterPro" id="IPR015422">
    <property type="entry name" value="PyrdxlP-dep_Trfase_small"/>
</dbReference>
<dbReference type="HAMAP" id="MF_01107">
    <property type="entry name" value="ArgD_aminotrans_3"/>
    <property type="match status" value="1"/>
</dbReference>
<comment type="caution">
    <text evidence="6">The sequence shown here is derived from an EMBL/GenBank/DDBJ whole genome shotgun (WGS) entry which is preliminary data.</text>
</comment>
<dbReference type="NCBIfam" id="TIGR00707">
    <property type="entry name" value="argD"/>
    <property type="match status" value="1"/>
</dbReference>
<dbReference type="Proteomes" id="UP000227088">
    <property type="component" value="Unassembled WGS sequence"/>
</dbReference>
<sequence length="388" mass="41287">MQPIMNTYGRLPVTFVKGEGSWVFDTDGKKYLDALSGIAVCGLGHAHPAVTQAIRDQADNLVHTSNLYGIGRQQELAERLTRISGMDNVFFSNSGAEANEAAIKIARKYGHDQGITEPQIIVMTKAFHGRTMATLTATGNPAAHVGFAPLVSGFIRVPYQDLDAAKAIVAANPNVVAILLEPIQGEGGLATASTDYIQGLRSLCDKNELLMMLDEVQTGNGRTGTYFNFQQHGITPDVLTTAKGLGNGVPIGACIAKGKAANVLQPGNHGSTYGGNPLACAAAIAVIDSIESENIEENVKARSEQMRTAFTTRLIEKGLATELRGTGLMIGVVINQDCPQLIKEALDIGLLINVTSGNVIRLLPPMNINQQDADQVVDLVCQLVENLK</sequence>
<dbReference type="PROSITE" id="PS00600">
    <property type="entry name" value="AA_TRANSFER_CLASS_3"/>
    <property type="match status" value="1"/>
</dbReference>
<dbReference type="CDD" id="cd00610">
    <property type="entry name" value="OAT_like"/>
    <property type="match status" value="1"/>
</dbReference>
<dbReference type="GO" id="GO:0030170">
    <property type="term" value="F:pyridoxal phosphate binding"/>
    <property type="evidence" value="ECO:0007669"/>
    <property type="project" value="InterPro"/>
</dbReference>
<comment type="catalytic activity">
    <reaction evidence="5">
        <text>N(2)-acetyl-L-ornithine + 2-oxoglutarate = N-acetyl-L-glutamate 5-semialdehyde + L-glutamate</text>
        <dbReference type="Rhea" id="RHEA:18049"/>
        <dbReference type="ChEBI" id="CHEBI:16810"/>
        <dbReference type="ChEBI" id="CHEBI:29123"/>
        <dbReference type="ChEBI" id="CHEBI:29985"/>
        <dbReference type="ChEBI" id="CHEBI:57805"/>
        <dbReference type="EC" id="2.6.1.11"/>
    </reaction>
</comment>
<keyword evidence="2 5" id="KW-0028">Amino-acid biosynthesis</keyword>
<comment type="subcellular location">
    <subcellularLocation>
        <location evidence="5">Cytoplasm</location>
    </subcellularLocation>
</comment>
<dbReference type="GO" id="GO:0003992">
    <property type="term" value="F:N2-acetyl-L-ornithine:2-oxoglutarate 5-aminotransferase activity"/>
    <property type="evidence" value="ECO:0007669"/>
    <property type="project" value="UniProtKB-UniRule"/>
</dbReference>
<dbReference type="InterPro" id="IPR049704">
    <property type="entry name" value="Aminotrans_3_PPA_site"/>
</dbReference>
<feature type="binding site" evidence="5">
    <location>
        <position position="127"/>
    </location>
    <ligand>
        <name>pyridoxal 5'-phosphate</name>
        <dbReference type="ChEBI" id="CHEBI:597326"/>
    </ligand>
</feature>
<keyword evidence="1 5" id="KW-0032">Aminotransferase</keyword>
<dbReference type="InterPro" id="IPR050103">
    <property type="entry name" value="Class-III_PLP-dep_AT"/>
</dbReference>
<dbReference type="EMBL" id="MABE01000055">
    <property type="protein sequence ID" value="OUS41454.1"/>
    <property type="molecule type" value="Genomic_DNA"/>
</dbReference>
<evidence type="ECO:0000256" key="1">
    <source>
        <dbReference type="ARBA" id="ARBA00022576"/>
    </source>
</evidence>
<dbReference type="InterPro" id="IPR004636">
    <property type="entry name" value="AcOrn/SuccOrn_fam"/>
</dbReference>
<keyword evidence="5" id="KW-0055">Arginine biosynthesis</keyword>
<gene>
    <name evidence="5" type="primary">argD</name>
    <name evidence="6" type="ORF">A9R00_00850</name>
</gene>
<dbReference type="GO" id="GO:0042802">
    <property type="term" value="F:identical protein binding"/>
    <property type="evidence" value="ECO:0007669"/>
    <property type="project" value="TreeGrafter"/>
</dbReference>
<comment type="miscellaneous">
    <text evidence="5">May also have succinyldiaminopimelate aminotransferase activity, thus carrying out the corresponding step in lysine biosynthesis.</text>
</comment>
<organism evidence="6 7">
    <name type="scientific">Oleispira antarctica</name>
    <dbReference type="NCBI Taxonomy" id="188908"/>
    <lineage>
        <taxon>Bacteria</taxon>
        <taxon>Pseudomonadati</taxon>
        <taxon>Pseudomonadota</taxon>
        <taxon>Gammaproteobacteria</taxon>
        <taxon>Oceanospirillales</taxon>
        <taxon>Oceanospirillaceae</taxon>
        <taxon>Oleispira</taxon>
    </lineage>
</organism>
<feature type="binding site" evidence="5">
    <location>
        <position position="271"/>
    </location>
    <ligand>
        <name>N(2)-acetyl-L-ornithine</name>
        <dbReference type="ChEBI" id="CHEBI:57805"/>
    </ligand>
</feature>
<dbReference type="GO" id="GO:0006526">
    <property type="term" value="P:L-arginine biosynthetic process"/>
    <property type="evidence" value="ECO:0007669"/>
    <property type="project" value="UniProtKB-UniRule"/>
</dbReference>
<name>A0A1Y5HZZ4_OLEAN</name>
<dbReference type="AlphaFoldDB" id="A0A1Y5HZZ4"/>
<accession>A0A1Y5HZZ4</accession>
<dbReference type="PIRSF" id="PIRSF000521">
    <property type="entry name" value="Transaminase_4ab_Lys_Orn"/>
    <property type="match status" value="1"/>
</dbReference>